<evidence type="ECO:0000256" key="1">
    <source>
        <dbReference type="SAM" id="Phobius"/>
    </source>
</evidence>
<feature type="non-terminal residue" evidence="2">
    <location>
        <position position="94"/>
    </location>
</feature>
<protein>
    <submittedName>
        <fullName evidence="2">Uncharacterized protein</fullName>
    </submittedName>
</protein>
<keyword evidence="1" id="KW-0812">Transmembrane</keyword>
<comment type="caution">
    <text evidence="2">The sequence shown here is derived from an EMBL/GenBank/DDBJ whole genome shotgun (WGS) entry which is preliminary data.</text>
</comment>
<keyword evidence="1" id="KW-1133">Transmembrane helix</keyword>
<accession>A0A8H7V473</accession>
<reference evidence="2" key="1">
    <citation type="submission" date="2020-12" db="EMBL/GenBank/DDBJ databases">
        <title>Metabolic potential, ecology and presence of endohyphal bacteria is reflected in genomic diversity of Mucoromycotina.</title>
        <authorList>
            <person name="Muszewska A."/>
            <person name="Okrasinska A."/>
            <person name="Steczkiewicz K."/>
            <person name="Drgas O."/>
            <person name="Orlowska M."/>
            <person name="Perlinska-Lenart U."/>
            <person name="Aleksandrzak-Piekarczyk T."/>
            <person name="Szatraj K."/>
            <person name="Zielenkiewicz U."/>
            <person name="Pilsyk S."/>
            <person name="Malc E."/>
            <person name="Mieczkowski P."/>
            <person name="Kruszewska J.S."/>
            <person name="Biernat P."/>
            <person name="Pawlowska J."/>
        </authorList>
    </citation>
    <scope>NUCLEOTIDE SEQUENCE</scope>
    <source>
        <strain evidence="2">CBS 226.32</strain>
    </source>
</reference>
<keyword evidence="1" id="KW-0472">Membrane</keyword>
<dbReference type="Proteomes" id="UP000650833">
    <property type="component" value="Unassembled WGS sequence"/>
</dbReference>
<evidence type="ECO:0000313" key="2">
    <source>
        <dbReference type="EMBL" id="KAG2204892.1"/>
    </source>
</evidence>
<dbReference type="AlphaFoldDB" id="A0A8H7V473"/>
<sequence>MVNFTFWIYSTITVLAFTIIVAASDSEDDSRGTVNGEFMSHKMIVSPVKDTMNDHRIAKRLNILHLSVEVPTAATEAHLNSHSAKTGELTDLSR</sequence>
<evidence type="ECO:0000313" key="3">
    <source>
        <dbReference type="Proteomes" id="UP000650833"/>
    </source>
</evidence>
<dbReference type="EMBL" id="JAEPRC010000186">
    <property type="protein sequence ID" value="KAG2204892.1"/>
    <property type="molecule type" value="Genomic_DNA"/>
</dbReference>
<gene>
    <name evidence="2" type="ORF">INT46_009845</name>
</gene>
<feature type="transmembrane region" description="Helical" evidence="1">
    <location>
        <begin position="6"/>
        <end position="23"/>
    </location>
</feature>
<proteinExistence type="predicted"/>
<organism evidence="2 3">
    <name type="scientific">Mucor plumbeus</name>
    <dbReference type="NCBI Taxonomy" id="97098"/>
    <lineage>
        <taxon>Eukaryota</taxon>
        <taxon>Fungi</taxon>
        <taxon>Fungi incertae sedis</taxon>
        <taxon>Mucoromycota</taxon>
        <taxon>Mucoromycotina</taxon>
        <taxon>Mucoromycetes</taxon>
        <taxon>Mucorales</taxon>
        <taxon>Mucorineae</taxon>
        <taxon>Mucoraceae</taxon>
        <taxon>Mucor</taxon>
    </lineage>
</organism>
<keyword evidence="3" id="KW-1185">Reference proteome</keyword>
<name>A0A8H7V473_9FUNG</name>